<dbReference type="SUPFAM" id="SSF51730">
    <property type="entry name" value="FAD-linked oxidoreductase"/>
    <property type="match status" value="1"/>
</dbReference>
<dbReference type="Proteomes" id="UP000828236">
    <property type="component" value="Unassembled WGS sequence"/>
</dbReference>
<evidence type="ECO:0000256" key="3">
    <source>
        <dbReference type="ARBA" id="ARBA00023002"/>
    </source>
</evidence>
<evidence type="ECO:0000256" key="1">
    <source>
        <dbReference type="ARBA" id="ARBA00004739"/>
    </source>
</evidence>
<comment type="catalytic activity">
    <reaction evidence="5">
        <text>L-proline + a quinone = (S)-1-pyrroline-5-carboxylate + a quinol + H(+)</text>
        <dbReference type="Rhea" id="RHEA:23784"/>
        <dbReference type="ChEBI" id="CHEBI:15378"/>
        <dbReference type="ChEBI" id="CHEBI:17388"/>
        <dbReference type="ChEBI" id="CHEBI:24646"/>
        <dbReference type="ChEBI" id="CHEBI:60039"/>
        <dbReference type="ChEBI" id="CHEBI:132124"/>
        <dbReference type="EC" id="1.5.5.2"/>
    </reaction>
</comment>
<dbReference type="GO" id="GO:0071949">
    <property type="term" value="F:FAD binding"/>
    <property type="evidence" value="ECO:0007669"/>
    <property type="project" value="TreeGrafter"/>
</dbReference>
<protein>
    <recommendedName>
        <fullName evidence="5">Proline dehydrogenase</fullName>
        <ecNumber evidence="5">1.5.5.2</ecNumber>
    </recommendedName>
</protein>
<dbReference type="InterPro" id="IPR002872">
    <property type="entry name" value="Proline_DH_dom"/>
</dbReference>
<dbReference type="GO" id="GO:0010133">
    <property type="term" value="P:L-proline catabolic process to L-glutamate"/>
    <property type="evidence" value="ECO:0007669"/>
    <property type="project" value="TreeGrafter"/>
</dbReference>
<dbReference type="PANTHER" id="PTHR13914">
    <property type="entry name" value="PROLINE OXIDASE"/>
    <property type="match status" value="1"/>
</dbReference>
<keyword evidence="5" id="KW-0274">FAD</keyword>
<reference evidence="7" key="2">
    <citation type="journal article" date="2021" name="World Allergy Organ. J.">
        <title>Chromosome-level assembly of Dermatophagoides farinae genome and transcriptome reveals two novel allergens Der f 37 and Der f 39.</title>
        <authorList>
            <person name="Chen J."/>
            <person name="Cai Z."/>
            <person name="Fan D."/>
            <person name="Hu J."/>
            <person name="Hou Y."/>
            <person name="He Y."/>
            <person name="Zhang Z."/>
            <person name="Zhao Z."/>
            <person name="Gao P."/>
            <person name="Hu W."/>
            <person name="Sun J."/>
            <person name="Li J."/>
            <person name="Ji K."/>
        </authorList>
    </citation>
    <scope>NUCLEOTIDE SEQUENCE</scope>
    <source>
        <strain evidence="7">JKM2019</strain>
    </source>
</reference>
<dbReference type="GO" id="GO:0004657">
    <property type="term" value="F:proline dehydrogenase activity"/>
    <property type="evidence" value="ECO:0007669"/>
    <property type="project" value="UniProtKB-EC"/>
</dbReference>
<dbReference type="Gene3D" id="3.20.20.220">
    <property type="match status" value="1"/>
</dbReference>
<evidence type="ECO:0000259" key="6">
    <source>
        <dbReference type="Pfam" id="PF01619"/>
    </source>
</evidence>
<comment type="cofactor">
    <cofactor evidence="5">
        <name>FAD</name>
        <dbReference type="ChEBI" id="CHEBI:57692"/>
    </cofactor>
</comment>
<dbReference type="EMBL" id="SDOV01000007">
    <property type="protein sequence ID" value="KAH7640012.1"/>
    <property type="molecule type" value="Genomic_DNA"/>
</dbReference>
<dbReference type="AlphaFoldDB" id="A0A9D4SFD9"/>
<dbReference type="Pfam" id="PF01619">
    <property type="entry name" value="Pro_dh"/>
    <property type="match status" value="1"/>
</dbReference>
<comment type="pathway">
    <text evidence="1">Amino-acid degradation; L-proline degradation into L-glutamate; L-glutamate from L-proline: step 1/2.</text>
</comment>
<organism evidence="7">
    <name type="scientific">Dermatophagoides farinae</name>
    <name type="common">American house dust mite</name>
    <dbReference type="NCBI Taxonomy" id="6954"/>
    <lineage>
        <taxon>Eukaryota</taxon>
        <taxon>Metazoa</taxon>
        <taxon>Ecdysozoa</taxon>
        <taxon>Arthropoda</taxon>
        <taxon>Chelicerata</taxon>
        <taxon>Arachnida</taxon>
        <taxon>Acari</taxon>
        <taxon>Acariformes</taxon>
        <taxon>Sarcoptiformes</taxon>
        <taxon>Astigmata</taxon>
        <taxon>Psoroptidia</taxon>
        <taxon>Analgoidea</taxon>
        <taxon>Pyroglyphidae</taxon>
        <taxon>Dermatophagoidinae</taxon>
        <taxon>Dermatophagoides</taxon>
    </lineage>
</organism>
<proteinExistence type="inferred from homology"/>
<keyword evidence="4 5" id="KW-0642">Proline metabolism</keyword>
<evidence type="ECO:0000313" key="7">
    <source>
        <dbReference type="EMBL" id="KAH7640012.1"/>
    </source>
</evidence>
<keyword evidence="5" id="KW-0285">Flavoprotein</keyword>
<evidence type="ECO:0000256" key="2">
    <source>
        <dbReference type="ARBA" id="ARBA00005869"/>
    </source>
</evidence>
<comment type="caution">
    <text evidence="7">The sequence shown here is derived from an EMBL/GenBank/DDBJ whole genome shotgun (WGS) entry which is preliminary data.</text>
</comment>
<comment type="function">
    <text evidence="5">Converts proline to delta-1-pyrroline-5-carboxylate.</text>
</comment>
<dbReference type="GO" id="GO:0005739">
    <property type="term" value="C:mitochondrion"/>
    <property type="evidence" value="ECO:0007669"/>
    <property type="project" value="TreeGrafter"/>
</dbReference>
<dbReference type="InterPro" id="IPR029041">
    <property type="entry name" value="FAD-linked_oxidoreductase-like"/>
</dbReference>
<evidence type="ECO:0000256" key="4">
    <source>
        <dbReference type="ARBA" id="ARBA00023062"/>
    </source>
</evidence>
<feature type="domain" description="Proline dehydrogenase" evidence="6">
    <location>
        <begin position="11"/>
        <end position="97"/>
    </location>
</feature>
<name>A0A9D4SFD9_DERFA</name>
<comment type="similarity">
    <text evidence="2 5">Belongs to the proline oxidase family.</text>
</comment>
<keyword evidence="3 5" id="KW-0560">Oxidoreductase</keyword>
<accession>A0A9D4SFD9</accession>
<sequence length="129" mass="15195">MNKIIDTGIDKKKFAIMVASHNEDTVRYTLKKMQELNIKPEHKLICFGQLYGMSDHLSFILGQSGYSVYKYVPYGPIDKVMPYLSRRALENHGILKKAKHERKLLMKELFRRIWRGKLFHKPIGNYQPI</sequence>
<dbReference type="EC" id="1.5.5.2" evidence="5"/>
<gene>
    <name evidence="7" type="ORF">HUG17_4045</name>
</gene>
<reference evidence="7" key="1">
    <citation type="submission" date="2020-06" db="EMBL/GenBank/DDBJ databases">
        <authorList>
            <person name="Ji K."/>
            <person name="Li J."/>
        </authorList>
    </citation>
    <scope>NUCLEOTIDE SEQUENCE</scope>
    <source>
        <strain evidence="7">JKM2019</strain>
        <tissue evidence="7">Whole body</tissue>
    </source>
</reference>
<evidence type="ECO:0000256" key="5">
    <source>
        <dbReference type="RuleBase" id="RU364054"/>
    </source>
</evidence>
<dbReference type="PANTHER" id="PTHR13914:SF0">
    <property type="entry name" value="PROLINE DEHYDROGENASE 1, MITOCHONDRIAL"/>
    <property type="match status" value="1"/>
</dbReference>
<dbReference type="InterPro" id="IPR015659">
    <property type="entry name" value="Proline_oxidase"/>
</dbReference>